<evidence type="ECO:0000313" key="1">
    <source>
        <dbReference type="EMBL" id="GAN07592.1"/>
    </source>
</evidence>
<sequence length="134" mass="15305">MPKLTVFHNPNCTKSKRSVACLKDNKNDTNYDLDIIEYHANPPSIETLHILSEYLGLTKKDASTEPWNYLLRPEAQGKAKSFEEAYEIIQADPALLERPFVIDWDRKLAVLGRPDISAVERLVAERVELAKEQP</sequence>
<accession>A0A0C9MVR7</accession>
<dbReference type="InterPro" id="IPR006660">
    <property type="entry name" value="Arsenate_reductase-like"/>
</dbReference>
<dbReference type="GO" id="GO:0005739">
    <property type="term" value="C:mitochondrion"/>
    <property type="evidence" value="ECO:0007669"/>
    <property type="project" value="InterPro"/>
</dbReference>
<dbReference type="Pfam" id="PF07955">
    <property type="entry name" value="DUF1687"/>
    <property type="match status" value="1"/>
</dbReference>
<keyword evidence="2" id="KW-1185">Reference proteome</keyword>
<dbReference type="EMBL" id="DF836457">
    <property type="protein sequence ID" value="GAN07592.1"/>
    <property type="molecule type" value="Genomic_DNA"/>
</dbReference>
<evidence type="ECO:0000313" key="2">
    <source>
        <dbReference type="Proteomes" id="UP000053815"/>
    </source>
</evidence>
<dbReference type="GO" id="GO:0016491">
    <property type="term" value="F:oxidoreductase activity"/>
    <property type="evidence" value="ECO:0007669"/>
    <property type="project" value="InterPro"/>
</dbReference>
<dbReference type="Gene3D" id="3.40.30.10">
    <property type="entry name" value="Glutaredoxin"/>
    <property type="match status" value="1"/>
</dbReference>
<protein>
    <submittedName>
        <fullName evidence="1">Arsenate reductase</fullName>
    </submittedName>
</protein>
<reference evidence="1" key="1">
    <citation type="submission" date="2014-09" db="EMBL/GenBank/DDBJ databases">
        <title>Draft genome sequence of an oleaginous Mucoromycotina fungus Mucor ambiguus NBRC6742.</title>
        <authorList>
            <person name="Takeda I."/>
            <person name="Yamane N."/>
            <person name="Morita T."/>
            <person name="Tamano K."/>
            <person name="Machida M."/>
            <person name="Baker S."/>
            <person name="Koike H."/>
        </authorList>
    </citation>
    <scope>NUCLEOTIDE SEQUENCE</scope>
    <source>
        <strain evidence="1">NBRC 6742</strain>
    </source>
</reference>
<organism evidence="1">
    <name type="scientific">Mucor ambiguus</name>
    <dbReference type="NCBI Taxonomy" id="91626"/>
    <lineage>
        <taxon>Eukaryota</taxon>
        <taxon>Fungi</taxon>
        <taxon>Fungi incertae sedis</taxon>
        <taxon>Mucoromycota</taxon>
        <taxon>Mucoromycotina</taxon>
        <taxon>Mucoromycetes</taxon>
        <taxon>Mucorales</taxon>
        <taxon>Mucorineae</taxon>
        <taxon>Mucoraceae</taxon>
        <taxon>Mucor</taxon>
    </lineage>
</organism>
<gene>
    <name evidence="1" type="ORF">MAM1_0168d07092</name>
</gene>
<dbReference type="InterPro" id="IPR012882">
    <property type="entry name" value="Fmp46"/>
</dbReference>
<dbReference type="PROSITE" id="PS51353">
    <property type="entry name" value="ARSC"/>
    <property type="match status" value="1"/>
</dbReference>
<name>A0A0C9MVR7_9FUNG</name>
<dbReference type="SUPFAM" id="SSF52833">
    <property type="entry name" value="Thioredoxin-like"/>
    <property type="match status" value="1"/>
</dbReference>
<dbReference type="InterPro" id="IPR036249">
    <property type="entry name" value="Thioredoxin-like_sf"/>
</dbReference>
<dbReference type="OrthoDB" id="59229at2759"/>
<dbReference type="Proteomes" id="UP000053815">
    <property type="component" value="Unassembled WGS sequence"/>
</dbReference>
<proteinExistence type="predicted"/>
<dbReference type="AlphaFoldDB" id="A0A0C9MVR7"/>